<organism evidence="5 6">
    <name type="scientific">Cercospora beticola</name>
    <name type="common">Sugarbeet leaf spot fungus</name>
    <dbReference type="NCBI Taxonomy" id="122368"/>
    <lineage>
        <taxon>Eukaryota</taxon>
        <taxon>Fungi</taxon>
        <taxon>Dikarya</taxon>
        <taxon>Ascomycota</taxon>
        <taxon>Pezizomycotina</taxon>
        <taxon>Dothideomycetes</taxon>
        <taxon>Dothideomycetidae</taxon>
        <taxon>Mycosphaerellales</taxon>
        <taxon>Mycosphaerellaceae</taxon>
        <taxon>Cercospora</taxon>
    </lineage>
</organism>
<feature type="domain" description="Carrier" evidence="4">
    <location>
        <begin position="3944"/>
        <end position="4020"/>
    </location>
</feature>
<dbReference type="PROSITE" id="PS00012">
    <property type="entry name" value="PHOSPHOPANTETHEINE"/>
    <property type="match status" value="3"/>
</dbReference>
<dbReference type="SUPFAM" id="SSF47336">
    <property type="entry name" value="ACP-like"/>
    <property type="match status" value="4"/>
</dbReference>
<comment type="caution">
    <text evidence="5">The sequence shown here is derived from an EMBL/GenBank/DDBJ whole genome shotgun (WGS) entry which is preliminary data.</text>
</comment>
<dbReference type="GO" id="GO:0005737">
    <property type="term" value="C:cytoplasm"/>
    <property type="evidence" value="ECO:0007669"/>
    <property type="project" value="TreeGrafter"/>
</dbReference>
<feature type="domain" description="Carrier" evidence="4">
    <location>
        <begin position="2002"/>
        <end position="2077"/>
    </location>
</feature>
<evidence type="ECO:0000256" key="1">
    <source>
        <dbReference type="ARBA" id="ARBA00022450"/>
    </source>
</evidence>
<dbReference type="InterPro" id="IPR001242">
    <property type="entry name" value="Condensation_dom"/>
</dbReference>
<dbReference type="InterPro" id="IPR020806">
    <property type="entry name" value="PKS_PP-bd"/>
</dbReference>
<evidence type="ECO:0000259" key="4">
    <source>
        <dbReference type="PROSITE" id="PS50075"/>
    </source>
</evidence>
<sequence length="4463" mass="490779">MLAETAKGGARTANKYVARTAYELPHDVDADRLDMAWNSVVSAIPVLRTRIVDLPGEGLVQVVARTSIALNRTGGDSGTHVEPPIMGLGSPLCRATLQESGRTPMLVLEMHHSIFDGWSTSLVLEALEAAYSKPTDPAPTLLPLQPFVKHCASMDRGAAHEFWQDHLQGSEAIVFPCPKYQPEQKIDYEHLVEDLHWPRSDATPANIISGTLALLLASYTNSSDVKFGATVSGRQADLAGIDRVVGPTIATIPVRVSFDWDQTVATLLQRIQQQSIAATPYEQLGLRNIARISSAVEEASQFQLLLVTQGMPPRSQQAKGHLFRERGPLQNGGFADAGQSTAGEAQASNHGIYNSFAMMIICQLKETGVELTISYDTGAMQSTAVARFASQFEHVLRQLCSERASMCKVRDVNPMTEQELKVIGRWNNDAHNQALAPVTETIDKIALSAPSSLAVDSWDRKWTYLQLRDETWRLARGLQSLGVRRDSVVVLSFDRSSWLIVAMLSVLKAGAVALPMASPGSAHRAKQIVANLQPVLVVTSIACDQSPFHGLTQTMNLVELKAHRGEASDPGLRPSSDDPAVILSTSGSTGAPKSIQWTHRTVSSNAHAAAAAFGLCASSRVFQFSRYDYDVSTIEALSALPVGGCLCMPSDSDRSNRLAGAIDDSKANWICLTPSVAETLDPADVPSLRTMVCAGEPLQPKTALRWSRNLQSMINWYGPTEAPVATCCLVKPSAWSTGQIGRALPGATIWLVDPKDRDRLAPVGAVAELCIQGPIVGEYSGISGPALNANALWHPSWLQSDLFSKVRSQGPVYRSGDLARYASDGRIVIQGRIQDTQRKLHGQRIDLGDIERCVQSFMTNVRDVSVVAEILTPAQGDNDILALFVSPEDAVLPLDELERFLLGHVAGYMVPRLYLHVPRIPITVSGKTDRRRLREIGNMQTLGELMSMQPRRCASRKPETALERELQQQWAAVLGVAAESIGAADHFLRIGGDSITAMRLVSSLGREGLVLTVTDIFEAPVLEQMAGRLCQHVAEDDEYVTFSLLSIEDFDAARSAATRLCMVSPDQVQDMYPCTALQEGLLALGSVEQGRYVSRSVLNLRNGIVAERLRNAWMRTAEKLSILRTRIVDLASGGGLAQVVLAEPCWRSAECLQQYLADDDAEPMELGTPLCRAACVDDAFILTIHHCLYDGPTLRMMLAELESHYFHQSVPRGNLAPFRLFIQYLQQQHRPAEAAAFWRTQLSRAAYRSFPQLPSREYRPRATRAESRSIPVQWPRATGVTPSTILRATWALLQAHGRQGGMRRAESCVGPTIATVPLALSVDWGSSLATFLDDVQQHGTDIARFEQYGVQNIQNALFSLNIDSARFQTLLVVQPPAEGHSLQADSALFHARSFASTLETRGNDPFNAYVQLEATHVDLQLSFDPHVADGGRIAAQFETLLLQLCRQETHAAPMSSLQTASAADLDCFRSQNDAAILEPDTCVPESIAATARKHPEAVAIKAWDGQFSYHQLDCVSNALAAALLRSGVEPGSVVLLWLEKSKWAAVAYVAALKAGAIALVQDVAVPVERMKNVVATLDVKLAVVSPSMAAPALPHTTCTTAQQLLEMAEPTSSEVPLPSLQLSAPAVVILSSGTTGQPKHIVWSHRALASNVQSYSEYLALKGSARVFQFASYNFDVATVEIVSALARGACLCIPSESERLNEPAAAIARFGANITFLPGSVARMLRPTDVLCLEILVLAGEPVSQNDARRWVGYCRVINWYGPAEFSTASFCDVNDCEGQSNAIGKVPSSSLVPRRARLWLVDPMNLHRLAPFGATGEIVLQGPSCADGYIGDEDLTHRNFCSGLQFVEGGSWKHNRIYRTGDLARYDSSGRLIYVGRNDSQFKIAGQMVSLEEVAVHIERFIARPEKKIAVVVGSRPGEDGSEDTMIAYVTASAKALEQLTIGLYESLSAVLPRYAIPTHCASIDAVPTTLTGKQDRVKLRSMAAATLLPLNTTLRERRLPTTEHEKLLASCWSLVLGISESTLSTTDSFLNVGNSIQAMRLVSLLRDRGATLSVSDIFQNPVLQDMATALRFIGDAVIEQPVRPFALVKSTLSIDVIREEAANACAVVVNDVEDIFPCTPLQEGLLALTAKHQGDYTSNRVLRLASCVVLERFKQAWEQVVASTPTLRTRIIDIPSLGLVQTVIRHHDCWTSMEGEISTTMGLGLPLMRCSLYQAHSRTSNAMHNEDDTFCFALTMQHSIYDGPTLSLIFDALKWAYAGQTPPALLPFQVFLNYIRDCDAEADREFWIGQFDSWEGSPFPKLPTERYKPRPDAISTHSITDLKWRGDNNTPSTIVHVAVGLLCAMHSNSSDVVFGTIVMGRKAPLRRIESVAGPTIATVPLRVKINGSQTMPQLLTAQQQRETAMIPHEQTGLSRIGRMSDTTRRACQFQTLVVIQLPEDNLEKTGLFCADEQPQDPVRYSRFGSYALVIVCTLDGNDLMVEFCYDVAALESTVVDAMLPQLEHILRRICEPELDQELVRDVPWLDQQGKDKIRQWNAHQPRLVECCVHEIFAEVANEHHDLVAVSAWDGELTYSLLDELSTLFAYQLRDSGVSENDSINRFRATDIFLTPSVSTSIDPRDVPTLCNIYIGGEAVDAGDVTRWTPYARTFVVYGPTECSAITLFHEIQRQGFTKPCIGHGLGVSTWVVDPSNSERLMSVGAVGELYLEGPLVGSGYLGDEEKTASVFVPAPSWLHEVSDCKDGPRQRSVVYKTGDLVKYDPADGTLLFVGRKDTQVKLRGQRIELSEVEQHARQCLATVYRDSVPAVVAEIVSPRANARPHLALFLQVDEGEHMSKALRSLEDELSERLPTYMVPTSYIPVPAIPIAPSGKIDRRRLREMGANLSAAEQAGNHIKTPLTPAEQCLRTWWATVLDISRETIRPKDHFVRLGGDSISAMRLAALARREKMLLTVQHILMAPRLAHMAEAMTALQPEKESDVAPFSLLRNRSSLSSLLKEISRQCDVSVAQIEDVFPCTGVQKSLLSMTAKLQGASVARYRLRLREKLNVEHFKAAWETVSREKAPILRTRVVHTWSEDMVQVQVDEPLRWDAFDTFEAYLAQSSHMGLGTPLTRLAMEVSRAYSDMHDASRVPPFQDFMRYIEDLDRDETDEFWKGQFEDLEAAPFPALPHPDYRPKANDTVRRDLVDFSWPQRNVTPSTTIRAAWAVLTSYYTNTDDTLFGTLVAGRQASLPGIERIIAPLINAVPVRVRLDTKQTVDELLCMIQQQSIAMVAHENTELGRIRQIDANSEQASRFNTMLLIQPVRPPLGDSAGPFGAHSQPESLTATMDNFNPNAVMVICQLTEQTGLSLEVSFDNNVISAQQVERMASQFEHILRQLCESTTTTVQDLDLLSTQNLSEIWRWNQSVPHVIHECLHDLISATAQQNPKAPAICSWDGDLLYGELDELSSRLASRLMKIAADLSAPVPLCFEKSKWHPVSALAVMKAGAACVSIDMSQPESRLRSIFEQIKPTLALASGATQVKVRKLTASLVIDVEQEDLSLTTSAMPLPKVKPSDVAYVVFTSGSTGTPKGIVITHANFASAATHQAEMIHIRPTTRLLDFVSYSFDVSWSNLLQTLLAGACLCIPSETERRDDIPGAFNRMNCDYVYLTPSVARSVDPAAFPGLRTLAMGGEPVQQSDVSRWTHVETVLGIYGPAECTPTLSIIVLNANSRGSHIGHSIGANCWVIQPDRPDRLAAIGTVGELMVEGPTVSQGYFGDPDQTSMAYIRDPAWLVRGTTGHPGRHGTLYKTADLVRYNDDGSFDYVGRKDSMVKLRGQRIELGEVEFHLRASLNDGGIGVHGVAAEVITPAKGSAPPILAAFISISWLEESQEQTMDVVDRVHQGMSARVPRYMVPSVYIPVAQIPMTTTNKTDRKALQQLGGSYTLEDLAKLQSRNHKYQPPSTTMEKRLQLLWSAVLGIGLDAIGRDSSFLRIGGESISAMKLVSAARTQNISFTVADVFRAPRLSELALLAEETRTESEMEPTLPFQLLPDGMPDFVGRFVTPALDGVPGQVHDVLPCTDFQQLAISNAFEDPPSRLPQYILTLPNAVDFVKLERACQQVAASLEILRTIFIHACDRLWQVVLFDFNAPFDIFDISGNMSDAVNSLCKEDLAIPRRLGRSFVRFMAVRNSSTGENRLIFRVSHAQFDGFSLPMLFGTLSAFYCGCPLTRPYSFSQYVAYKAQKKQSSLEYWKSRLQGTSYPDWSGGSCCSDSASTSDRFSVEETIAMPTSRHGEGLSIATMFQAACAIAFSRHLDQAEVVFGRLVTGRSMLPPSLQNVVGPCLTEVPVRVRIGPEDTLDRVALILQRQFIEDSAHECAGMQEILQGSTTWREGAEDFGWRTAFQQEDVQDFEFLGEKSRISVFEHTLLPRPRPEIYATPRGKSLHLQLIGNRKILHEKSARKILGSLRNVLGDGSRSA</sequence>
<keyword evidence="2" id="KW-0597">Phosphoprotein</keyword>
<dbReference type="PANTHER" id="PTHR45527">
    <property type="entry name" value="NONRIBOSOMAL PEPTIDE SYNTHETASE"/>
    <property type="match status" value="1"/>
</dbReference>
<dbReference type="InterPro" id="IPR023213">
    <property type="entry name" value="CAT-like_dom_sf"/>
</dbReference>
<dbReference type="CDD" id="cd19545">
    <property type="entry name" value="FUM14_C_NRPS-like"/>
    <property type="match status" value="4"/>
</dbReference>
<dbReference type="PANTHER" id="PTHR45527:SF1">
    <property type="entry name" value="FATTY ACID SYNTHASE"/>
    <property type="match status" value="1"/>
</dbReference>
<dbReference type="GO" id="GO:0016874">
    <property type="term" value="F:ligase activity"/>
    <property type="evidence" value="ECO:0007669"/>
    <property type="project" value="UniProtKB-KW"/>
</dbReference>
<dbReference type="InterPro" id="IPR045851">
    <property type="entry name" value="AMP-bd_C_sf"/>
</dbReference>
<dbReference type="InterPro" id="IPR020845">
    <property type="entry name" value="AMP-binding_CS"/>
</dbReference>
<dbReference type="Gene3D" id="1.10.1200.10">
    <property type="entry name" value="ACP-like"/>
    <property type="match status" value="4"/>
</dbReference>
<dbReference type="Gene3D" id="3.40.50.12780">
    <property type="entry name" value="N-terminal domain of ligase-like"/>
    <property type="match status" value="5"/>
</dbReference>
<keyword evidence="3" id="KW-0436">Ligase</keyword>
<dbReference type="PROSITE" id="PS00455">
    <property type="entry name" value="AMP_BINDING"/>
    <property type="match status" value="2"/>
</dbReference>
<keyword evidence="1" id="KW-0596">Phosphopantetheine</keyword>
<dbReference type="FunFam" id="1.10.1200.10:FF:000005">
    <property type="entry name" value="Nonribosomal peptide synthetase 1"/>
    <property type="match status" value="2"/>
</dbReference>
<dbReference type="InterPro" id="IPR009081">
    <property type="entry name" value="PP-bd_ACP"/>
</dbReference>
<dbReference type="EMBL" id="LKMD01000102">
    <property type="protein sequence ID" value="PIA97820.1"/>
    <property type="molecule type" value="Genomic_DNA"/>
</dbReference>
<dbReference type="SUPFAM" id="SSF56801">
    <property type="entry name" value="Acetyl-CoA synthetase-like"/>
    <property type="match status" value="5"/>
</dbReference>
<dbReference type="Gene3D" id="3.30.300.30">
    <property type="match status" value="4"/>
</dbReference>
<dbReference type="PROSITE" id="PS50075">
    <property type="entry name" value="CARRIER"/>
    <property type="match status" value="4"/>
</dbReference>
<dbReference type="FunFam" id="3.30.559.30:FF:000003">
    <property type="entry name" value="Nonribosomal peptide synthase SidD"/>
    <property type="match status" value="2"/>
</dbReference>
<dbReference type="Gene3D" id="3.30.559.30">
    <property type="entry name" value="Nonribosomal peptide synthetase, condensation domain"/>
    <property type="match status" value="5"/>
</dbReference>
<name>A0A2G5HZ79_CERBT</name>
<dbReference type="FunFam" id="3.30.300.30:FF:000015">
    <property type="entry name" value="Nonribosomal peptide synthase SidD"/>
    <property type="match status" value="2"/>
</dbReference>
<evidence type="ECO:0000256" key="2">
    <source>
        <dbReference type="ARBA" id="ARBA00022553"/>
    </source>
</evidence>
<protein>
    <submittedName>
        <fullName evidence="5">Nonribosomal peptide synthetase 12</fullName>
    </submittedName>
</protein>
<proteinExistence type="predicted"/>
<evidence type="ECO:0000313" key="6">
    <source>
        <dbReference type="Proteomes" id="UP000230605"/>
    </source>
</evidence>
<evidence type="ECO:0000313" key="5">
    <source>
        <dbReference type="EMBL" id="PIA97820.1"/>
    </source>
</evidence>
<dbReference type="SMART" id="SM00823">
    <property type="entry name" value="PKS_PP"/>
    <property type="match status" value="3"/>
</dbReference>
<dbReference type="Pfam" id="PF00501">
    <property type="entry name" value="AMP-binding"/>
    <property type="match status" value="4"/>
</dbReference>
<evidence type="ECO:0000256" key="3">
    <source>
        <dbReference type="ARBA" id="ARBA00022598"/>
    </source>
</evidence>
<dbReference type="GO" id="GO:0031177">
    <property type="term" value="F:phosphopantetheine binding"/>
    <property type="evidence" value="ECO:0007669"/>
    <property type="project" value="InterPro"/>
</dbReference>
<dbReference type="InterPro" id="IPR042099">
    <property type="entry name" value="ANL_N_sf"/>
</dbReference>
<dbReference type="InterPro" id="IPR036736">
    <property type="entry name" value="ACP-like_sf"/>
</dbReference>
<dbReference type="Gene3D" id="3.30.559.10">
    <property type="entry name" value="Chloramphenicol acetyltransferase-like domain"/>
    <property type="match status" value="5"/>
</dbReference>
<dbReference type="InterPro" id="IPR000873">
    <property type="entry name" value="AMP-dep_synth/lig_dom"/>
</dbReference>
<dbReference type="NCBIfam" id="NF003417">
    <property type="entry name" value="PRK04813.1"/>
    <property type="match status" value="4"/>
</dbReference>
<dbReference type="InterPro" id="IPR010071">
    <property type="entry name" value="AA_adenyl_dom"/>
</dbReference>
<reference evidence="5 6" key="1">
    <citation type="submission" date="2015-10" db="EMBL/GenBank/DDBJ databases">
        <title>The cercosporin biosynthetic gene cluster was horizontally transferred to several fungal lineages and shown to be expanded in Cercospora beticola based on microsynteny with recipient genomes.</title>
        <authorList>
            <person name="De Jonge R."/>
            <person name="Ebert M.K."/>
            <person name="Suttle J.C."/>
            <person name="Jurick Ii W.M."/>
            <person name="Secor G.A."/>
            <person name="Thomma B.P."/>
            <person name="Van De Peer Y."/>
            <person name="Bolton M.D."/>
        </authorList>
    </citation>
    <scope>NUCLEOTIDE SEQUENCE [LARGE SCALE GENOMIC DNA]</scope>
    <source>
        <strain evidence="5 6">09-40</strain>
    </source>
</reference>
<dbReference type="InterPro" id="IPR006162">
    <property type="entry name" value="Ppantetheine_attach_site"/>
</dbReference>
<feature type="domain" description="Carrier" evidence="4">
    <location>
        <begin position="957"/>
        <end position="1033"/>
    </location>
</feature>
<dbReference type="Proteomes" id="UP000230605">
    <property type="component" value="Chromosome 2"/>
</dbReference>
<dbReference type="Pfam" id="PF00550">
    <property type="entry name" value="PP-binding"/>
    <property type="match status" value="4"/>
</dbReference>
<gene>
    <name evidence="5" type="ORF">CB0940_06692</name>
</gene>
<dbReference type="CDD" id="cd05918">
    <property type="entry name" value="A_NRPS_SidN3_like"/>
    <property type="match status" value="3"/>
</dbReference>
<accession>A0A2G5HZ79</accession>
<feature type="domain" description="Carrier" evidence="4">
    <location>
        <begin position="2899"/>
        <end position="2975"/>
    </location>
</feature>
<dbReference type="Pfam" id="PF00668">
    <property type="entry name" value="Condensation"/>
    <property type="match status" value="5"/>
</dbReference>
<dbReference type="OrthoDB" id="416786at2759"/>
<dbReference type="SMART" id="SM01294">
    <property type="entry name" value="PKS_PP_betabranch"/>
    <property type="match status" value="1"/>
</dbReference>
<dbReference type="NCBIfam" id="TIGR01733">
    <property type="entry name" value="AA-adenyl-dom"/>
    <property type="match status" value="1"/>
</dbReference>
<dbReference type="SUPFAM" id="SSF52777">
    <property type="entry name" value="CoA-dependent acyltransferases"/>
    <property type="match status" value="10"/>
</dbReference>
<dbReference type="GO" id="GO:0043041">
    <property type="term" value="P:amino acid activation for nonribosomal peptide biosynthetic process"/>
    <property type="evidence" value="ECO:0007669"/>
    <property type="project" value="TreeGrafter"/>
</dbReference>
<dbReference type="GO" id="GO:0044550">
    <property type="term" value="P:secondary metabolite biosynthetic process"/>
    <property type="evidence" value="ECO:0007669"/>
    <property type="project" value="TreeGrafter"/>
</dbReference>